<dbReference type="Proteomes" id="UP000076858">
    <property type="component" value="Unassembled WGS sequence"/>
</dbReference>
<feature type="compositionally biased region" description="Basic residues" evidence="1">
    <location>
        <begin position="136"/>
        <end position="145"/>
    </location>
</feature>
<name>A0A164ZNV7_9CRUS</name>
<sequence length="145" mass="16836">MFIFICCASRRACIINEENQWTSKIVAEVARIVKMVYIITEDDYWKETLADGPEVFHQHRRRPLENEDRRQDRWPEMSGTKFKVSRLIMFYIFILIFGARVFVTPTRSTYGLRESLAKSTGSFPGILRGSSTPPKKASRRRGSSP</sequence>
<evidence type="ECO:0000256" key="1">
    <source>
        <dbReference type="SAM" id="MobiDB-lite"/>
    </source>
</evidence>
<evidence type="ECO:0000256" key="2">
    <source>
        <dbReference type="SAM" id="Phobius"/>
    </source>
</evidence>
<reference evidence="3 4" key="1">
    <citation type="submission" date="2016-03" db="EMBL/GenBank/DDBJ databases">
        <title>EvidentialGene: Evidence-directed Construction of Genes on Genomes.</title>
        <authorList>
            <person name="Gilbert D.G."/>
            <person name="Choi J.-H."/>
            <person name="Mockaitis K."/>
            <person name="Colbourne J."/>
            <person name="Pfrender M."/>
        </authorList>
    </citation>
    <scope>NUCLEOTIDE SEQUENCE [LARGE SCALE GENOMIC DNA]</scope>
    <source>
        <strain evidence="3 4">Xinb3</strain>
        <tissue evidence="3">Complete organism</tissue>
    </source>
</reference>
<evidence type="ECO:0000313" key="4">
    <source>
        <dbReference type="Proteomes" id="UP000076858"/>
    </source>
</evidence>
<keyword evidence="4" id="KW-1185">Reference proteome</keyword>
<organism evidence="3 4">
    <name type="scientific">Daphnia magna</name>
    <dbReference type="NCBI Taxonomy" id="35525"/>
    <lineage>
        <taxon>Eukaryota</taxon>
        <taxon>Metazoa</taxon>
        <taxon>Ecdysozoa</taxon>
        <taxon>Arthropoda</taxon>
        <taxon>Crustacea</taxon>
        <taxon>Branchiopoda</taxon>
        <taxon>Diplostraca</taxon>
        <taxon>Cladocera</taxon>
        <taxon>Anomopoda</taxon>
        <taxon>Daphniidae</taxon>
        <taxon>Daphnia</taxon>
    </lineage>
</organism>
<dbReference type="EMBL" id="LRGB01000687">
    <property type="protein sequence ID" value="KZS16563.1"/>
    <property type="molecule type" value="Genomic_DNA"/>
</dbReference>
<keyword evidence="2" id="KW-1133">Transmembrane helix</keyword>
<gene>
    <name evidence="3" type="ORF">APZ42_017176</name>
</gene>
<dbReference type="AlphaFoldDB" id="A0A164ZNV7"/>
<feature type="region of interest" description="Disordered" evidence="1">
    <location>
        <begin position="123"/>
        <end position="145"/>
    </location>
</feature>
<accession>A0A164ZNV7</accession>
<feature type="transmembrane region" description="Helical" evidence="2">
    <location>
        <begin position="84"/>
        <end position="103"/>
    </location>
</feature>
<protein>
    <submittedName>
        <fullName evidence="3">Uncharacterized protein</fullName>
    </submittedName>
</protein>
<comment type="caution">
    <text evidence="3">The sequence shown here is derived from an EMBL/GenBank/DDBJ whole genome shotgun (WGS) entry which is preliminary data.</text>
</comment>
<proteinExistence type="predicted"/>
<evidence type="ECO:0000313" key="3">
    <source>
        <dbReference type="EMBL" id="KZS16563.1"/>
    </source>
</evidence>
<keyword evidence="2" id="KW-0812">Transmembrane</keyword>
<keyword evidence="2" id="KW-0472">Membrane</keyword>